<dbReference type="GO" id="GO:0010017">
    <property type="term" value="P:red or far-red light signaling pathway"/>
    <property type="evidence" value="ECO:0007669"/>
    <property type="project" value="UniProtKB-ARBA"/>
</dbReference>
<evidence type="ECO:0000256" key="3">
    <source>
        <dbReference type="ARBA" id="ARBA00023163"/>
    </source>
</evidence>
<dbReference type="Pfam" id="PF00010">
    <property type="entry name" value="HLH"/>
    <property type="match status" value="1"/>
</dbReference>
<dbReference type="GO" id="GO:0005634">
    <property type="term" value="C:nucleus"/>
    <property type="evidence" value="ECO:0007669"/>
    <property type="project" value="UniProtKB-SubCell"/>
</dbReference>
<evidence type="ECO:0000313" key="7">
    <source>
        <dbReference type="EMBL" id="CAA3005944.1"/>
    </source>
</evidence>
<organism evidence="7 8">
    <name type="scientific">Olea europaea subsp. europaea</name>
    <dbReference type="NCBI Taxonomy" id="158383"/>
    <lineage>
        <taxon>Eukaryota</taxon>
        <taxon>Viridiplantae</taxon>
        <taxon>Streptophyta</taxon>
        <taxon>Embryophyta</taxon>
        <taxon>Tracheophyta</taxon>
        <taxon>Spermatophyta</taxon>
        <taxon>Magnoliopsida</taxon>
        <taxon>eudicotyledons</taxon>
        <taxon>Gunneridae</taxon>
        <taxon>Pentapetalae</taxon>
        <taxon>asterids</taxon>
        <taxon>lamiids</taxon>
        <taxon>Lamiales</taxon>
        <taxon>Oleaceae</taxon>
        <taxon>Oleeae</taxon>
        <taxon>Olea</taxon>
    </lineage>
</organism>
<dbReference type="PROSITE" id="PS50888">
    <property type="entry name" value="BHLH"/>
    <property type="match status" value="1"/>
</dbReference>
<evidence type="ECO:0000256" key="4">
    <source>
        <dbReference type="ARBA" id="ARBA00023242"/>
    </source>
</evidence>
<dbReference type="Gramene" id="OE9A010456T1">
    <property type="protein sequence ID" value="OE9A010456C1"/>
    <property type="gene ID" value="OE9A010456"/>
</dbReference>
<gene>
    <name evidence="7" type="ORF">OLEA9_A010456</name>
</gene>
<dbReference type="CDD" id="cd11445">
    <property type="entry name" value="bHLH_AtPIF_like"/>
    <property type="match status" value="1"/>
</dbReference>
<evidence type="ECO:0000256" key="2">
    <source>
        <dbReference type="ARBA" id="ARBA00023015"/>
    </source>
</evidence>
<dbReference type="GO" id="GO:0046983">
    <property type="term" value="F:protein dimerization activity"/>
    <property type="evidence" value="ECO:0007669"/>
    <property type="project" value="InterPro"/>
</dbReference>
<dbReference type="GO" id="GO:0003700">
    <property type="term" value="F:DNA-binding transcription factor activity"/>
    <property type="evidence" value="ECO:0007669"/>
    <property type="project" value="InterPro"/>
</dbReference>
<keyword evidence="8" id="KW-1185">Reference proteome</keyword>
<keyword evidence="4" id="KW-0539">Nucleus</keyword>
<accession>A0A8S0TJH5</accession>
<keyword evidence="2" id="KW-0805">Transcription regulation</keyword>
<dbReference type="InterPro" id="IPR011598">
    <property type="entry name" value="bHLH_dom"/>
</dbReference>
<sequence length="553" mass="61065">MTGHEFMELVWENGEVLIRCPSSSTRDAQPSPSSAKCSSLTKMKRKDGEGNTTDNSKNSNSNSKTLYSTSSLNECFESYETNQSNPPSVHRSCFSIKKNGENIMESRLIFSKLDNAIGSTSKFAKGESQPLTECGCVNSLLRDPGKGTRTLKNCLNSLEVMTDGSPITNTRELKGSENNKKMDVTSFSRFLRPEVNHSGSGLSAPVSPASRGDLLCAEKSINEEFKVSTSHGSCLLVESTMINCTRGESALLVAPIDSKPFDSKSNSHPDQQSIVVGCLEESLKFSQGSNNPYTAARRNYQQTRDQSEYLSDVSTQEKRYSQFPFKLFYVVNFITYHNVQDELILQGDNQSENVNKSAPARGKTAVKRKRIAEVHRLSEKKRRNEINKRLRTLQELIPNCRKVDKSSVLEEAIEYLKTLQLQLLMMSVSAGPYMPHPMMLPAGLMQQLHTPSLENCPTIDAARASRMGMGAGCSSALQFPTSPISGAVAMNFRETINHQMLGVPSSVSPVPMTILPPLVHSLKRFSARSMANTTENMKNPVDMGFNVPQNVNN</sequence>
<feature type="domain" description="BHLH" evidence="6">
    <location>
        <begin position="370"/>
        <end position="419"/>
    </location>
</feature>
<dbReference type="InterPro" id="IPR036638">
    <property type="entry name" value="HLH_DNA-bd_sf"/>
</dbReference>
<dbReference type="OrthoDB" id="914172at2759"/>
<keyword evidence="3" id="KW-0804">Transcription</keyword>
<dbReference type="InterPro" id="IPR044273">
    <property type="entry name" value="PIF3-like"/>
</dbReference>
<evidence type="ECO:0000313" key="8">
    <source>
        <dbReference type="Proteomes" id="UP000594638"/>
    </source>
</evidence>
<dbReference type="PANTHER" id="PTHR46807:SF3">
    <property type="entry name" value="BHLH DOMAIN-CONTAINING PROTEIN"/>
    <property type="match status" value="1"/>
</dbReference>
<feature type="compositionally biased region" description="Polar residues" evidence="5">
    <location>
        <begin position="22"/>
        <end position="41"/>
    </location>
</feature>
<dbReference type="Gene3D" id="4.10.280.10">
    <property type="entry name" value="Helix-loop-helix DNA-binding domain"/>
    <property type="match status" value="1"/>
</dbReference>
<evidence type="ECO:0000256" key="5">
    <source>
        <dbReference type="SAM" id="MobiDB-lite"/>
    </source>
</evidence>
<dbReference type="Proteomes" id="UP000594638">
    <property type="component" value="Unassembled WGS sequence"/>
</dbReference>
<dbReference type="SUPFAM" id="SSF47459">
    <property type="entry name" value="HLH, helix-loop-helix DNA-binding domain"/>
    <property type="match status" value="1"/>
</dbReference>
<dbReference type="AlphaFoldDB" id="A0A8S0TJH5"/>
<comment type="caution">
    <text evidence="7">The sequence shown here is derived from an EMBL/GenBank/DDBJ whole genome shotgun (WGS) entry which is preliminary data.</text>
</comment>
<feature type="region of interest" description="Disordered" evidence="5">
    <location>
        <begin position="22"/>
        <end position="65"/>
    </location>
</feature>
<reference evidence="7 8" key="1">
    <citation type="submission" date="2019-12" db="EMBL/GenBank/DDBJ databases">
        <authorList>
            <person name="Alioto T."/>
            <person name="Alioto T."/>
            <person name="Gomez Garrido J."/>
        </authorList>
    </citation>
    <scope>NUCLEOTIDE SEQUENCE [LARGE SCALE GENOMIC DNA]</scope>
</reference>
<evidence type="ECO:0000256" key="1">
    <source>
        <dbReference type="ARBA" id="ARBA00004123"/>
    </source>
</evidence>
<evidence type="ECO:0000259" key="6">
    <source>
        <dbReference type="PROSITE" id="PS50888"/>
    </source>
</evidence>
<dbReference type="EMBL" id="CACTIH010007254">
    <property type="protein sequence ID" value="CAA3005944.1"/>
    <property type="molecule type" value="Genomic_DNA"/>
</dbReference>
<comment type="subcellular location">
    <subcellularLocation>
        <location evidence="1">Nucleus</location>
    </subcellularLocation>
</comment>
<dbReference type="InterPro" id="IPR047265">
    <property type="entry name" value="PIF1-like_bHLH"/>
</dbReference>
<feature type="compositionally biased region" description="Low complexity" evidence="5">
    <location>
        <begin position="51"/>
        <end position="65"/>
    </location>
</feature>
<name>A0A8S0TJH5_OLEEU</name>
<proteinExistence type="predicted"/>
<dbReference type="PANTHER" id="PTHR46807">
    <property type="entry name" value="TRANSCRIPTION FACTOR PIF3"/>
    <property type="match status" value="1"/>
</dbReference>
<dbReference type="SMART" id="SM00353">
    <property type="entry name" value="HLH"/>
    <property type="match status" value="1"/>
</dbReference>
<protein>
    <submittedName>
        <fullName evidence="7">Transcription factor PIL1-like</fullName>
    </submittedName>
</protein>